<comment type="caution">
    <text evidence="2">The sequence shown here is derived from an EMBL/GenBank/DDBJ whole genome shotgun (WGS) entry which is preliminary data.</text>
</comment>
<dbReference type="AlphaFoldDB" id="A0A7W7QH98"/>
<evidence type="ECO:0000256" key="1">
    <source>
        <dbReference type="SAM" id="Phobius"/>
    </source>
</evidence>
<dbReference type="Proteomes" id="UP000552644">
    <property type="component" value="Unassembled WGS sequence"/>
</dbReference>
<keyword evidence="1" id="KW-0812">Transmembrane</keyword>
<protein>
    <submittedName>
        <fullName evidence="2">Uncharacterized protein</fullName>
    </submittedName>
</protein>
<keyword evidence="1" id="KW-1133">Transmembrane helix</keyword>
<reference evidence="2 3" key="1">
    <citation type="submission" date="2020-08" db="EMBL/GenBank/DDBJ databases">
        <title>Genomic Encyclopedia of Type Strains, Phase III (KMG-III): the genomes of soil and plant-associated and newly described type strains.</title>
        <authorList>
            <person name="Whitman W."/>
        </authorList>
    </citation>
    <scope>NUCLEOTIDE SEQUENCE [LARGE SCALE GENOMIC DNA]</scope>
    <source>
        <strain evidence="2 3">CECT 8840</strain>
    </source>
</reference>
<dbReference type="EMBL" id="JACHJP010000001">
    <property type="protein sequence ID" value="MBB4913494.1"/>
    <property type="molecule type" value="Genomic_DNA"/>
</dbReference>
<keyword evidence="3" id="KW-1185">Reference proteome</keyword>
<evidence type="ECO:0000313" key="2">
    <source>
        <dbReference type="EMBL" id="MBB4913494.1"/>
    </source>
</evidence>
<organism evidence="2 3">
    <name type="scientific">Streptosporangium saharense</name>
    <dbReference type="NCBI Taxonomy" id="1706840"/>
    <lineage>
        <taxon>Bacteria</taxon>
        <taxon>Bacillati</taxon>
        <taxon>Actinomycetota</taxon>
        <taxon>Actinomycetes</taxon>
        <taxon>Streptosporangiales</taxon>
        <taxon>Streptosporangiaceae</taxon>
        <taxon>Streptosporangium</taxon>
    </lineage>
</organism>
<evidence type="ECO:0000313" key="3">
    <source>
        <dbReference type="Proteomes" id="UP000552644"/>
    </source>
</evidence>
<keyword evidence="1" id="KW-0472">Membrane</keyword>
<feature type="transmembrane region" description="Helical" evidence="1">
    <location>
        <begin position="16"/>
        <end position="34"/>
    </location>
</feature>
<proteinExistence type="predicted"/>
<accession>A0A7W7QH98</accession>
<sequence length="37" mass="4308">MVLPGGGGLWRRHTRFPAVALWILMTLLNVYEFLMTF</sequence>
<name>A0A7W7QH98_9ACTN</name>
<gene>
    <name evidence="2" type="ORF">FHS44_000566</name>
</gene>